<evidence type="ECO:0000313" key="1">
    <source>
        <dbReference type="EMBL" id="RAV17468.1"/>
    </source>
</evidence>
<comment type="caution">
    <text evidence="1">The sequence shown here is derived from an EMBL/GenBank/DDBJ whole genome shotgun (WGS) entry which is preliminary data.</text>
</comment>
<name>A0A329MCR4_9MYCO</name>
<gene>
    <name evidence="1" type="ORF">DQP57_00125</name>
</gene>
<dbReference type="AlphaFoldDB" id="A0A329MCR4"/>
<organism evidence="1 2">
    <name type="scientific">Mycobacterium colombiense</name>
    <dbReference type="NCBI Taxonomy" id="339268"/>
    <lineage>
        <taxon>Bacteria</taxon>
        <taxon>Bacillati</taxon>
        <taxon>Actinomycetota</taxon>
        <taxon>Actinomycetes</taxon>
        <taxon>Mycobacteriales</taxon>
        <taxon>Mycobacteriaceae</taxon>
        <taxon>Mycobacterium</taxon>
        <taxon>Mycobacterium avium complex (MAC)</taxon>
    </lineage>
</organism>
<proteinExistence type="predicted"/>
<sequence length="118" mass="13470">MVDISDVIERTDNLRVADLIAQPPTKFQVWYKDKAYDKYLEGWQRACDIRGVHVRANAILGFGRIAVKRHAPCPRCGLPTLQQWIGDPTIECSDEECGFVMSLDEYDQHCNDLAKDSK</sequence>
<dbReference type="EMBL" id="QMEV01000001">
    <property type="protein sequence ID" value="RAV17468.1"/>
    <property type="molecule type" value="Genomic_DNA"/>
</dbReference>
<accession>A0A329MCR4</accession>
<reference evidence="1 2" key="1">
    <citation type="submission" date="2018-06" db="EMBL/GenBank/DDBJ databases">
        <title>NTM in soil in Japan.</title>
        <authorList>
            <person name="Ohya K."/>
        </authorList>
    </citation>
    <scope>NUCLEOTIDE SEQUENCE [LARGE SCALE GENOMIC DNA]</scope>
    <source>
        <strain evidence="1 2">GF28</strain>
    </source>
</reference>
<dbReference type="Proteomes" id="UP000250915">
    <property type="component" value="Unassembled WGS sequence"/>
</dbReference>
<evidence type="ECO:0000313" key="2">
    <source>
        <dbReference type="Proteomes" id="UP000250915"/>
    </source>
</evidence>
<protein>
    <submittedName>
        <fullName evidence="1">Uncharacterized protein</fullName>
    </submittedName>
</protein>